<evidence type="ECO:0000313" key="11">
    <source>
        <dbReference type="Proteomes" id="UP000053144"/>
    </source>
</evidence>
<feature type="disulfide bond" evidence="6">
    <location>
        <begin position="55"/>
        <end position="108"/>
    </location>
</feature>
<evidence type="ECO:0000256" key="4">
    <source>
        <dbReference type="ARBA" id="ARBA00023157"/>
    </source>
</evidence>
<name>A0A0L9TBR6_PHAAN</name>
<feature type="disulfide bond" evidence="6">
    <location>
        <begin position="78"/>
        <end position="85"/>
    </location>
</feature>
<sequence length="236" mass="26066">MDLKTKGLLKVAFFILLLGFAGTTVDARFDPSSLITQFLSKEDVNLYVKSTEKACCDTCLCTKSIPPQCRCNDVGETCHSACKSCVCTKSIPPQCRCEDITDFCYKPCHSEEPKLAASFELHFPSNQAEWGCRKLTKFSSFSISSKRSSPSAHIHTDDHCNDKTDVQGQLTTQGKRKGVHAPGWCSNWHPHQLPPEVSTSVQSTSKDDDLLPFPHMTCALYLRTSTHGTSGSNSQH</sequence>
<evidence type="ECO:0000256" key="6">
    <source>
        <dbReference type="PIRSR" id="PIRSR600877-51"/>
    </source>
</evidence>
<feature type="disulfide bond" evidence="6">
    <location>
        <begin position="56"/>
        <end position="71"/>
    </location>
</feature>
<dbReference type="GO" id="GO:0005576">
    <property type="term" value="C:extracellular region"/>
    <property type="evidence" value="ECO:0007669"/>
    <property type="project" value="InterPro"/>
</dbReference>
<evidence type="ECO:0000256" key="8">
    <source>
        <dbReference type="SAM" id="SignalP"/>
    </source>
</evidence>
<accession>A0A0L9TBR6</accession>
<protein>
    <recommendedName>
        <fullName evidence="9">Bowman-Birk serine protease inhibitors family domain-containing protein</fullName>
    </recommendedName>
</protein>
<evidence type="ECO:0000256" key="2">
    <source>
        <dbReference type="ARBA" id="ARBA00022690"/>
    </source>
</evidence>
<dbReference type="InterPro" id="IPR035995">
    <property type="entry name" value="Bowman-Birk_prot_inh"/>
</dbReference>
<evidence type="ECO:0000256" key="5">
    <source>
        <dbReference type="PIRSR" id="PIRSR600877-50"/>
    </source>
</evidence>
<evidence type="ECO:0000256" key="3">
    <source>
        <dbReference type="ARBA" id="ARBA00022900"/>
    </source>
</evidence>
<dbReference type="Proteomes" id="UP000053144">
    <property type="component" value="Unassembled WGS sequence"/>
</dbReference>
<feature type="site" description="Reactive bond for trypsin" evidence="5">
    <location>
        <begin position="89"/>
        <end position="90"/>
    </location>
</feature>
<dbReference type="Gramene" id="KOM27952">
    <property type="protein sequence ID" value="KOM27952"/>
    <property type="gene ID" value="LR48_Vigan470s000500"/>
</dbReference>
<feature type="signal peptide" evidence="8">
    <location>
        <begin position="1"/>
        <end position="27"/>
    </location>
</feature>
<keyword evidence="8" id="KW-0732">Signal</keyword>
<dbReference type="SUPFAM" id="SSF57247">
    <property type="entry name" value="Bowman-Birk inhibitor, BBI"/>
    <property type="match status" value="1"/>
</dbReference>
<dbReference type="AlphaFoldDB" id="A0A0L9TBR6"/>
<feature type="domain" description="Bowman-Birk serine protease inhibitors family" evidence="9">
    <location>
        <begin position="71"/>
        <end position="85"/>
    </location>
</feature>
<keyword evidence="4 6" id="KW-1015">Disulfide bond</keyword>
<organism evidence="10 11">
    <name type="scientific">Phaseolus angularis</name>
    <name type="common">Azuki bean</name>
    <name type="synonym">Vigna angularis</name>
    <dbReference type="NCBI Taxonomy" id="3914"/>
    <lineage>
        <taxon>Eukaryota</taxon>
        <taxon>Viridiplantae</taxon>
        <taxon>Streptophyta</taxon>
        <taxon>Embryophyta</taxon>
        <taxon>Tracheophyta</taxon>
        <taxon>Spermatophyta</taxon>
        <taxon>Magnoliopsida</taxon>
        <taxon>eudicotyledons</taxon>
        <taxon>Gunneridae</taxon>
        <taxon>Pentapetalae</taxon>
        <taxon>rosids</taxon>
        <taxon>fabids</taxon>
        <taxon>Fabales</taxon>
        <taxon>Fabaceae</taxon>
        <taxon>Papilionoideae</taxon>
        <taxon>50 kb inversion clade</taxon>
        <taxon>NPAAA clade</taxon>
        <taxon>indigoferoid/millettioid clade</taxon>
        <taxon>Phaseoleae</taxon>
        <taxon>Vigna</taxon>
    </lineage>
</organism>
<proteinExistence type="inferred from homology"/>
<feature type="disulfide bond" evidence="6">
    <location>
        <begin position="82"/>
        <end position="97"/>
    </location>
</feature>
<evidence type="ECO:0000259" key="9">
    <source>
        <dbReference type="PROSITE" id="PS00281"/>
    </source>
</evidence>
<evidence type="ECO:0000256" key="1">
    <source>
        <dbReference type="ARBA" id="ARBA00008506"/>
    </source>
</evidence>
<dbReference type="Gene3D" id="2.10.69.10">
    <property type="entry name" value="Cysteine Protease (Bromelain) Inhibitor, subunit H"/>
    <property type="match status" value="1"/>
</dbReference>
<evidence type="ECO:0000256" key="7">
    <source>
        <dbReference type="RuleBase" id="RU003856"/>
    </source>
</evidence>
<dbReference type="SMART" id="SM00269">
    <property type="entry name" value="BowB"/>
    <property type="match status" value="1"/>
</dbReference>
<reference evidence="11" key="1">
    <citation type="journal article" date="2015" name="Proc. Natl. Acad. Sci. U.S.A.">
        <title>Genome sequencing of adzuki bean (Vigna angularis) provides insight into high starch and low fat accumulation and domestication.</title>
        <authorList>
            <person name="Yang K."/>
            <person name="Tian Z."/>
            <person name="Chen C."/>
            <person name="Luo L."/>
            <person name="Zhao B."/>
            <person name="Wang Z."/>
            <person name="Yu L."/>
            <person name="Li Y."/>
            <person name="Sun Y."/>
            <person name="Li W."/>
            <person name="Chen Y."/>
            <person name="Li Y."/>
            <person name="Zhang Y."/>
            <person name="Ai D."/>
            <person name="Zhao J."/>
            <person name="Shang C."/>
            <person name="Ma Y."/>
            <person name="Wu B."/>
            <person name="Wang M."/>
            <person name="Gao L."/>
            <person name="Sun D."/>
            <person name="Zhang P."/>
            <person name="Guo F."/>
            <person name="Wang W."/>
            <person name="Li Y."/>
            <person name="Wang J."/>
            <person name="Varshney R.K."/>
            <person name="Wang J."/>
            <person name="Ling H.Q."/>
            <person name="Wan P."/>
        </authorList>
    </citation>
    <scope>NUCLEOTIDE SEQUENCE</scope>
    <source>
        <strain evidence="11">cv. Jingnong 6</strain>
    </source>
</reference>
<feature type="chain" id="PRO_5005594530" description="Bowman-Birk serine protease inhibitors family domain-containing protein" evidence="8">
    <location>
        <begin position="28"/>
        <end position="236"/>
    </location>
</feature>
<dbReference type="InterPro" id="IPR000877">
    <property type="entry name" value="Prot_inh_BBI"/>
</dbReference>
<feature type="disulfide bond" evidence="6">
    <location>
        <begin position="59"/>
        <end position="104"/>
    </location>
</feature>
<keyword evidence="3 7" id="KW-0722">Serine protease inhibitor</keyword>
<dbReference type="Pfam" id="PF00228">
    <property type="entry name" value="Bowman-Birk_leg"/>
    <property type="match status" value="2"/>
</dbReference>
<comment type="similarity">
    <text evidence="1 7">Belongs to the Bowman-Birk serine protease inhibitor family.</text>
</comment>
<dbReference type="FunFam" id="2.10.69.10:FF:000001">
    <property type="entry name" value="Bowman-Birk type proteinase inhibitor"/>
    <property type="match status" value="1"/>
</dbReference>
<gene>
    <name evidence="10" type="ORF">LR48_Vigan470s000500</name>
</gene>
<evidence type="ECO:0000313" key="10">
    <source>
        <dbReference type="EMBL" id="KOM27952.1"/>
    </source>
</evidence>
<dbReference type="CDD" id="cd00023">
    <property type="entry name" value="BBI"/>
    <property type="match status" value="1"/>
</dbReference>
<dbReference type="PANTHER" id="PTHR33479:SF18">
    <property type="entry name" value="INHIBITOR, PUTATIVE-RELATED"/>
    <property type="match status" value="1"/>
</dbReference>
<dbReference type="PROSITE" id="PS00281">
    <property type="entry name" value="BOWMAN_BIRK"/>
    <property type="match status" value="1"/>
</dbReference>
<feature type="disulfide bond" evidence="6">
    <location>
        <begin position="61"/>
        <end position="69"/>
    </location>
</feature>
<dbReference type="PANTHER" id="PTHR33479">
    <property type="entry name" value="BOWMAN-BIRK TYPE BRAN TRYPSIN INHIBITOR"/>
    <property type="match status" value="1"/>
</dbReference>
<feature type="disulfide bond" evidence="6">
    <location>
        <begin position="87"/>
        <end position="95"/>
    </location>
</feature>
<dbReference type="GO" id="GO:0004867">
    <property type="term" value="F:serine-type endopeptidase inhibitor activity"/>
    <property type="evidence" value="ECO:0007669"/>
    <property type="project" value="UniProtKB-KW"/>
</dbReference>
<dbReference type="EMBL" id="KQ258401">
    <property type="protein sequence ID" value="KOM27952.1"/>
    <property type="molecule type" value="Genomic_DNA"/>
</dbReference>
<keyword evidence="2 7" id="KW-0646">Protease inhibitor</keyword>
<feature type="site" description="Reactive bond for trypsin" evidence="5">
    <location>
        <begin position="63"/>
        <end position="64"/>
    </location>
</feature>